<name>A0AAV5AW07_9FLAO</name>
<keyword evidence="4" id="KW-1185">Reference proteome</keyword>
<protein>
    <recommendedName>
        <fullName evidence="5">Porin</fullName>
    </recommendedName>
</protein>
<dbReference type="Proteomes" id="UP001207736">
    <property type="component" value="Unassembled WGS sequence"/>
</dbReference>
<evidence type="ECO:0000313" key="2">
    <source>
        <dbReference type="EMBL" id="GJM51877.1"/>
    </source>
</evidence>
<evidence type="ECO:0000313" key="3">
    <source>
        <dbReference type="Proteomes" id="UP001207736"/>
    </source>
</evidence>
<proteinExistence type="predicted"/>
<evidence type="ECO:0000313" key="1">
    <source>
        <dbReference type="EMBL" id="GJM50724.1"/>
    </source>
</evidence>
<comment type="caution">
    <text evidence="1">The sequence shown here is derived from an EMBL/GenBank/DDBJ whole genome shotgun (WGS) entry which is preliminary data.</text>
</comment>
<dbReference type="SUPFAM" id="SSF56935">
    <property type="entry name" value="Porins"/>
    <property type="match status" value="1"/>
</dbReference>
<gene>
    <name evidence="1" type="ORF">RCZ15_16970</name>
    <name evidence="2" type="ORF">RCZ16_01950</name>
</gene>
<dbReference type="AlphaFoldDB" id="A0AAV5AW07"/>
<dbReference type="EMBL" id="BQKA01000033">
    <property type="protein sequence ID" value="GJM50724.1"/>
    <property type="molecule type" value="Genomic_DNA"/>
</dbReference>
<reference evidence="1 4" key="1">
    <citation type="submission" date="2021-11" db="EMBL/GenBank/DDBJ databases">
        <title>Draft genome sequence of Capnocytophaga sp. strain KC07075 isolated from cat oral cavity.</title>
        <authorList>
            <person name="Suzuki M."/>
            <person name="Imaoka K."/>
            <person name="Kimura M."/>
            <person name="Morikawa S."/>
            <person name="Maeda K."/>
        </authorList>
    </citation>
    <scope>NUCLEOTIDE SEQUENCE</scope>
    <source>
        <strain evidence="1">KC07075</strain>
        <strain evidence="2 4">KC07079</strain>
    </source>
</reference>
<dbReference type="InterPro" id="IPR023614">
    <property type="entry name" value="Porin_dom_sf"/>
</dbReference>
<dbReference type="Gene3D" id="2.40.160.10">
    <property type="entry name" value="Porin"/>
    <property type="match status" value="1"/>
</dbReference>
<sequence length="381" mass="43702">MVSIIGFSQEEQLNWKQLESLPYYDFKKGIGITTPDSLYQVQMRFRMQNRFEGDLTNDNQVKYSTEIRRLRLRFDGYVVNPKFAYTLQLSFSPGDVGGSNVNIIRDAMVYYRPDKHWSLGFGQTKLPGNRQRVNSSGALQLTDRSISNATFNIDRDFGIFVSYQNTQSFGYNVKTAITSGQGRNFTGEDKGLAYTGRIELFPFGRFKKGGEFFEGDLKREEAPKLYIGSTYHFNNRATKTQGQRGDKLLEERDLHSFFADAVLKYNGWALMSSYMQRTTSNPITSDGVNNVYVQAGYGFDAQASYVFTNQWEIAGRYSCQVPQSELLTFIPKQNELALGITKYIWEHTFKAQLEVARNEKIFLVGASTDDWYLRFQIEIGI</sequence>
<dbReference type="Pfam" id="PF07396">
    <property type="entry name" value="Porin_O_P"/>
    <property type="match status" value="1"/>
</dbReference>
<evidence type="ECO:0008006" key="5">
    <source>
        <dbReference type="Google" id="ProtNLM"/>
    </source>
</evidence>
<evidence type="ECO:0000313" key="4">
    <source>
        <dbReference type="Proteomes" id="UP001208692"/>
    </source>
</evidence>
<dbReference type="InterPro" id="IPR010870">
    <property type="entry name" value="Porin_O/P"/>
</dbReference>
<organism evidence="1 3">
    <name type="scientific">Capnocytophaga catalasegens</name>
    <dbReference type="NCBI Taxonomy" id="1004260"/>
    <lineage>
        <taxon>Bacteria</taxon>
        <taxon>Pseudomonadati</taxon>
        <taxon>Bacteroidota</taxon>
        <taxon>Flavobacteriia</taxon>
        <taxon>Flavobacteriales</taxon>
        <taxon>Flavobacteriaceae</taxon>
        <taxon>Capnocytophaga</taxon>
    </lineage>
</organism>
<dbReference type="Proteomes" id="UP001208692">
    <property type="component" value="Unassembled WGS sequence"/>
</dbReference>
<accession>A0AAV5AW07</accession>
<dbReference type="EMBL" id="BQKB01000007">
    <property type="protein sequence ID" value="GJM51877.1"/>
    <property type="molecule type" value="Genomic_DNA"/>
</dbReference>